<dbReference type="Proteomes" id="UP001302367">
    <property type="component" value="Chromosome 6"/>
</dbReference>
<keyword evidence="2" id="KW-1185">Reference proteome</keyword>
<evidence type="ECO:0000313" key="2">
    <source>
        <dbReference type="Proteomes" id="UP001302367"/>
    </source>
</evidence>
<protein>
    <submittedName>
        <fullName evidence="1">Uncharacterized protein</fullName>
    </submittedName>
</protein>
<organism evidence="1 2">
    <name type="scientific">Cercospora beticola</name>
    <name type="common">Sugarbeet leaf spot fungus</name>
    <dbReference type="NCBI Taxonomy" id="122368"/>
    <lineage>
        <taxon>Eukaryota</taxon>
        <taxon>Fungi</taxon>
        <taxon>Dikarya</taxon>
        <taxon>Ascomycota</taxon>
        <taxon>Pezizomycotina</taxon>
        <taxon>Dothideomycetes</taxon>
        <taxon>Dothideomycetidae</taxon>
        <taxon>Mycosphaerellales</taxon>
        <taxon>Mycosphaerellaceae</taxon>
        <taxon>Cercospora</taxon>
    </lineage>
</organism>
<gene>
    <name evidence="1" type="ORF">RHO25_009146</name>
</gene>
<evidence type="ECO:0000313" key="1">
    <source>
        <dbReference type="EMBL" id="WPB04500.1"/>
    </source>
</evidence>
<dbReference type="EMBL" id="CP134189">
    <property type="protein sequence ID" value="WPB04500.1"/>
    <property type="molecule type" value="Genomic_DNA"/>
</dbReference>
<proteinExistence type="predicted"/>
<dbReference type="RefSeq" id="XP_065459225.1">
    <property type="nucleotide sequence ID" value="XM_065603153.1"/>
</dbReference>
<sequence>MAIKASDFWDSDSPLKASLDMQLQRLMTDGTAANGVDIGLAEKPRKRKYMAGANDLWSPFGEPAATPKV</sequence>
<reference evidence="1 2" key="1">
    <citation type="submission" date="2023-09" db="EMBL/GenBank/DDBJ databases">
        <title>Complete-Gapless Cercospora beticola genome.</title>
        <authorList>
            <person name="Wyatt N.A."/>
            <person name="Spanner R.E."/>
            <person name="Bolton M.D."/>
        </authorList>
    </citation>
    <scope>NUCLEOTIDE SEQUENCE [LARGE SCALE GENOMIC DNA]</scope>
    <source>
        <strain evidence="1">Cb09-40</strain>
    </source>
</reference>
<dbReference type="GeneID" id="90644544"/>
<accession>A0ABZ0NYP3</accession>
<name>A0ABZ0NYP3_CERBT</name>